<keyword evidence="2" id="KW-1133">Transmembrane helix</keyword>
<gene>
    <name evidence="3" type="ORF">KZC51_12815</name>
</gene>
<accession>A0ABT0FG26</accession>
<evidence type="ECO:0008006" key="5">
    <source>
        <dbReference type="Google" id="ProtNLM"/>
    </source>
</evidence>
<sequence>MPDNSSLGGMLRAASPARTAADAKPDAAALVARDRILNSGQPTHRRHRTVTIGWASGLALATASALIAAVLIVPQTTARAGAPLSSAALAPSVAEIVDEAQADLSMSSGPAAPQRFVRTASWNFSVDAGTGELRVFTQLSTISWEPDGSGHVVLMNSPERDPADAEWYSHAEMPFSGDVEEFPMLPGEFVTPVMDPPAESLAGMQEALVALEMPDDPSAFEVVTAVTTLLGQWTLTNAQHAALLRIIEDAGGAEAVPATHDRLGRAVDGLRVMSPDGAVSDVVLVSADTGRIVGVERTVVKADSLLPAGAILGSQLWDVEGLVE</sequence>
<evidence type="ECO:0000256" key="1">
    <source>
        <dbReference type="SAM" id="MobiDB-lite"/>
    </source>
</evidence>
<keyword evidence="2" id="KW-0472">Membrane</keyword>
<name>A0ABT0FG26_9MICO</name>
<organism evidence="3 4">
    <name type="scientific">Microbacterium croceum</name>
    <dbReference type="NCBI Taxonomy" id="2851645"/>
    <lineage>
        <taxon>Bacteria</taxon>
        <taxon>Bacillati</taxon>
        <taxon>Actinomycetota</taxon>
        <taxon>Actinomycetes</taxon>
        <taxon>Micrococcales</taxon>
        <taxon>Microbacteriaceae</taxon>
        <taxon>Microbacterium</taxon>
    </lineage>
</organism>
<keyword evidence="2" id="KW-0812">Transmembrane</keyword>
<dbReference type="RefSeq" id="WP_247630334.1">
    <property type="nucleotide sequence ID" value="NZ_JAHWXN010000001.1"/>
</dbReference>
<evidence type="ECO:0000256" key="2">
    <source>
        <dbReference type="SAM" id="Phobius"/>
    </source>
</evidence>
<proteinExistence type="predicted"/>
<feature type="region of interest" description="Disordered" evidence="1">
    <location>
        <begin position="1"/>
        <end position="22"/>
    </location>
</feature>
<comment type="caution">
    <text evidence="3">The sequence shown here is derived from an EMBL/GenBank/DDBJ whole genome shotgun (WGS) entry which is preliminary data.</text>
</comment>
<dbReference type="EMBL" id="JAHWXN010000001">
    <property type="protein sequence ID" value="MCK2037013.1"/>
    <property type="molecule type" value="Genomic_DNA"/>
</dbReference>
<feature type="transmembrane region" description="Helical" evidence="2">
    <location>
        <begin position="52"/>
        <end position="73"/>
    </location>
</feature>
<dbReference type="Proteomes" id="UP001300096">
    <property type="component" value="Unassembled WGS sequence"/>
</dbReference>
<keyword evidence="4" id="KW-1185">Reference proteome</keyword>
<evidence type="ECO:0000313" key="3">
    <source>
        <dbReference type="EMBL" id="MCK2037013.1"/>
    </source>
</evidence>
<feature type="compositionally biased region" description="Low complexity" evidence="1">
    <location>
        <begin position="13"/>
        <end position="22"/>
    </location>
</feature>
<evidence type="ECO:0000313" key="4">
    <source>
        <dbReference type="Proteomes" id="UP001300096"/>
    </source>
</evidence>
<reference evidence="3 4" key="1">
    <citation type="submission" date="2021-06" db="EMBL/GenBank/DDBJ databases">
        <title>Genome-based taxonomic framework of Microbacterium strains isolated from marine environment, the description of four new species and reclassification of four preexisting species.</title>
        <authorList>
            <person name="Lee S.D."/>
            <person name="Kim S.-M."/>
            <person name="Byeon Y.-S."/>
            <person name="Yang H.L."/>
            <person name="Kim I.S."/>
        </authorList>
    </citation>
    <scope>NUCLEOTIDE SEQUENCE [LARGE SCALE GENOMIC DNA]</scope>
    <source>
        <strain evidence="3 4">SSW1-49</strain>
    </source>
</reference>
<protein>
    <recommendedName>
        <fullName evidence="5">CU044_5270 family protein</fullName>
    </recommendedName>
</protein>